<protein>
    <submittedName>
        <fullName evidence="4">DNA-binding transcriptional regulator, AcrR family</fullName>
    </submittedName>
</protein>
<feature type="domain" description="HTH tetR-type" evidence="3">
    <location>
        <begin position="10"/>
        <end position="70"/>
    </location>
</feature>
<dbReference type="InterPro" id="IPR036271">
    <property type="entry name" value="Tet_transcr_reg_TetR-rel_C_sf"/>
</dbReference>
<dbReference type="Pfam" id="PF00440">
    <property type="entry name" value="TetR_N"/>
    <property type="match status" value="1"/>
</dbReference>
<dbReference type="RefSeq" id="WP_245733089.1">
    <property type="nucleotide sequence ID" value="NZ_FOGT01000009.1"/>
</dbReference>
<evidence type="ECO:0000256" key="1">
    <source>
        <dbReference type="ARBA" id="ARBA00023125"/>
    </source>
</evidence>
<dbReference type="GO" id="GO:0003677">
    <property type="term" value="F:DNA binding"/>
    <property type="evidence" value="ECO:0007669"/>
    <property type="project" value="UniProtKB-UniRule"/>
</dbReference>
<keyword evidence="5" id="KW-1185">Reference proteome</keyword>
<dbReference type="PANTHER" id="PTHR30328">
    <property type="entry name" value="TRANSCRIPTIONAL REPRESSOR"/>
    <property type="match status" value="1"/>
</dbReference>
<dbReference type="InterPro" id="IPR009057">
    <property type="entry name" value="Homeodomain-like_sf"/>
</dbReference>
<dbReference type="GO" id="GO:0006355">
    <property type="term" value="P:regulation of DNA-templated transcription"/>
    <property type="evidence" value="ECO:0007669"/>
    <property type="project" value="UniProtKB-ARBA"/>
</dbReference>
<dbReference type="EMBL" id="FOGT01000009">
    <property type="protein sequence ID" value="SES14933.1"/>
    <property type="molecule type" value="Genomic_DNA"/>
</dbReference>
<organism evidence="4 5">
    <name type="scientific">Salipaludibacillus aurantiacus</name>
    <dbReference type="NCBI Taxonomy" id="1601833"/>
    <lineage>
        <taxon>Bacteria</taxon>
        <taxon>Bacillati</taxon>
        <taxon>Bacillota</taxon>
        <taxon>Bacilli</taxon>
        <taxon>Bacillales</taxon>
        <taxon>Bacillaceae</taxon>
    </lineage>
</organism>
<dbReference type="PANTHER" id="PTHR30328:SF54">
    <property type="entry name" value="HTH-TYPE TRANSCRIPTIONAL REPRESSOR SCO4008"/>
    <property type="match status" value="1"/>
</dbReference>
<feature type="DNA-binding region" description="H-T-H motif" evidence="2">
    <location>
        <begin position="33"/>
        <end position="52"/>
    </location>
</feature>
<dbReference type="InterPro" id="IPR001647">
    <property type="entry name" value="HTH_TetR"/>
</dbReference>
<evidence type="ECO:0000313" key="4">
    <source>
        <dbReference type="EMBL" id="SES14933.1"/>
    </source>
</evidence>
<dbReference type="Proteomes" id="UP000198571">
    <property type="component" value="Unassembled WGS sequence"/>
</dbReference>
<dbReference type="STRING" id="1601833.SAMN05518684_10935"/>
<dbReference type="PROSITE" id="PS01081">
    <property type="entry name" value="HTH_TETR_1"/>
    <property type="match status" value="1"/>
</dbReference>
<name>A0A1H9V0Z4_9BACI</name>
<reference evidence="5" key="1">
    <citation type="submission" date="2016-10" db="EMBL/GenBank/DDBJ databases">
        <authorList>
            <person name="Varghese N."/>
            <person name="Submissions S."/>
        </authorList>
    </citation>
    <scope>NUCLEOTIDE SEQUENCE [LARGE SCALE GENOMIC DNA]</scope>
    <source>
        <strain evidence="5">S9</strain>
    </source>
</reference>
<dbReference type="InterPro" id="IPR050109">
    <property type="entry name" value="HTH-type_TetR-like_transc_reg"/>
</dbReference>
<dbReference type="AlphaFoldDB" id="A0A1H9V0Z4"/>
<gene>
    <name evidence="4" type="ORF">SAMN05518684_10935</name>
</gene>
<proteinExistence type="predicted"/>
<dbReference type="Gene3D" id="1.10.357.10">
    <property type="entry name" value="Tetracycline Repressor, domain 2"/>
    <property type="match status" value="1"/>
</dbReference>
<accession>A0A1H9V0Z4</accession>
<keyword evidence="1 2" id="KW-0238">DNA-binding</keyword>
<dbReference type="PRINTS" id="PR00455">
    <property type="entry name" value="HTHTETR"/>
</dbReference>
<dbReference type="SUPFAM" id="SSF48498">
    <property type="entry name" value="Tetracyclin repressor-like, C-terminal domain"/>
    <property type="match status" value="1"/>
</dbReference>
<dbReference type="InterPro" id="IPR023772">
    <property type="entry name" value="DNA-bd_HTH_TetR-type_CS"/>
</dbReference>
<evidence type="ECO:0000256" key="2">
    <source>
        <dbReference type="PROSITE-ProRule" id="PRU00335"/>
    </source>
</evidence>
<dbReference type="Gene3D" id="1.10.10.60">
    <property type="entry name" value="Homeodomain-like"/>
    <property type="match status" value="1"/>
</dbReference>
<evidence type="ECO:0000313" key="5">
    <source>
        <dbReference type="Proteomes" id="UP000198571"/>
    </source>
</evidence>
<evidence type="ECO:0000259" key="3">
    <source>
        <dbReference type="PROSITE" id="PS50977"/>
    </source>
</evidence>
<dbReference type="PROSITE" id="PS50977">
    <property type="entry name" value="HTH_TETR_2"/>
    <property type="match status" value="1"/>
</dbReference>
<sequence length="212" mass="25418">MTHLFESLEEEKKQRILNAALNEFADHGFERASTNRIVKHAKIGKGMLFHYFNTKKDLYHYLLHYCLDKTINDYLKQIDITERDFIERFKKAGELKMELFAEHPNVLNFLGTFFLADIKELPEDIQAKYTQLQKEGYEKIYSNIDYSLFRENTDVEKAFKMINWVIEGYERELKASLKGQSFSELNMEPYFKEFYKYLDMLKSAFYKKEEGK</sequence>
<dbReference type="SUPFAM" id="SSF46689">
    <property type="entry name" value="Homeodomain-like"/>
    <property type="match status" value="1"/>
</dbReference>